<proteinExistence type="predicted"/>
<accession>A0ACC2VP05</accession>
<reference evidence="1" key="1">
    <citation type="submission" date="2023-04" db="EMBL/GenBank/DDBJ databases">
        <title>Draft Genome sequencing of Naganishia species isolated from polar environments using Oxford Nanopore Technology.</title>
        <authorList>
            <person name="Leo P."/>
            <person name="Venkateswaran K."/>
        </authorList>
    </citation>
    <scope>NUCLEOTIDE SEQUENCE</scope>
    <source>
        <strain evidence="1">MNA-CCFEE 5423</strain>
    </source>
</reference>
<protein>
    <submittedName>
        <fullName evidence="1">Uncharacterized protein</fullName>
    </submittedName>
</protein>
<gene>
    <name evidence="1" type="ORF">QFC21_003357</name>
</gene>
<evidence type="ECO:0000313" key="1">
    <source>
        <dbReference type="EMBL" id="KAJ9101139.1"/>
    </source>
</evidence>
<comment type="caution">
    <text evidence="1">The sequence shown here is derived from an EMBL/GenBank/DDBJ whole genome shotgun (WGS) entry which is preliminary data.</text>
</comment>
<dbReference type="Proteomes" id="UP001227268">
    <property type="component" value="Unassembled WGS sequence"/>
</dbReference>
<evidence type="ECO:0000313" key="2">
    <source>
        <dbReference type="Proteomes" id="UP001227268"/>
    </source>
</evidence>
<organism evidence="1 2">
    <name type="scientific">Naganishia friedmannii</name>
    <dbReference type="NCBI Taxonomy" id="89922"/>
    <lineage>
        <taxon>Eukaryota</taxon>
        <taxon>Fungi</taxon>
        <taxon>Dikarya</taxon>
        <taxon>Basidiomycota</taxon>
        <taxon>Agaricomycotina</taxon>
        <taxon>Tremellomycetes</taxon>
        <taxon>Filobasidiales</taxon>
        <taxon>Filobasidiaceae</taxon>
        <taxon>Naganishia</taxon>
    </lineage>
</organism>
<sequence length="887" mass="96653">MTGIARSGVISPDHITALGYHPSPSPFSSTNGSPSATAYTSGLDHYSRPVLEVSGSGPSTPFRHYPSAYPLQYQLQPHNGLAPSMITQVSAHQQPQYQQTLVTEYVVNGKPGVYDGNKRRTKSQSKTIYSATHSGPLGPSFMVPTTPVQEHPAWEMSTPIHVTGQMQLPTPPMTNEDNTSITPKPSNQSLQTRPSVASLTSISSAPNASTASNPSQQSPQKSPRKRELKIKRSEKEGRRLVFPDALSSPETSAKDLASETEDDAPSTPKKKRSPRVVPVSGLNQTPRGTAHFGKRDILQTELSWLQPLSPESQAGLPEDDEELVRAGLIKRGPLPAGMTHSASRFEGLSKAERKRKRLQAFRNLSLDAGQSRENLLTTLKGVGRVACGQDLAARFLVPTGTVVQVESQENSACTTIPTKDSGRATNLLQPAWPDEHFPWSSADFERKQQQDNSTRIGRARRLALVEKYLDQVSDDEGDEFDPRTALRRFIAKGPVGNPSDAREAIFHVKKDGKPLISTETFQLPPDIPIASYDDETGCVCRGANEDGGAMVCCDSCGGWYHMTCVGINTEEDLGEQWYCWECDDRERSALRNSTPQADRHLASSSMSHPLQPHFIANEEVAHGYHAHSSDTALAPSPIFSTSGKFLVPDTPGFFMNTPRIPSNANSYTPRMPSSSSVMTKYGTPATPSSRARTVSYAEHYNVCQTPGAGASELDYAKVYATPKFEDLFDTGFTPLRASPTPGGVSASSEARRIHAELRTPTTTQNFFRDLHTGGSQPTPGLEHLSSAISNHSTYPVSPANFPPKMNPAISELTTSPSPLRSHRRQVSFGNRVTSQSYSASHLRESVIIEEKSAVDSSSPDKTRGKGRSYLEHGAQPRRPETRFTDGQ</sequence>
<keyword evidence="2" id="KW-1185">Reference proteome</keyword>
<dbReference type="EMBL" id="JASBWT010000010">
    <property type="protein sequence ID" value="KAJ9101139.1"/>
    <property type="molecule type" value="Genomic_DNA"/>
</dbReference>
<name>A0ACC2VP05_9TREE</name>